<dbReference type="PANTHER" id="PTHR14614">
    <property type="entry name" value="HEPATOCELLULAR CARCINOMA-ASSOCIATED ANTIGEN"/>
    <property type="match status" value="1"/>
</dbReference>
<proteinExistence type="predicted"/>
<reference evidence="2" key="1">
    <citation type="journal article" date="2020" name="Fungal Divers.">
        <title>Resolving the Mortierellaceae phylogeny through synthesis of multi-gene phylogenetics and phylogenomics.</title>
        <authorList>
            <person name="Vandepol N."/>
            <person name="Liber J."/>
            <person name="Desiro A."/>
            <person name="Na H."/>
            <person name="Kennedy M."/>
            <person name="Barry K."/>
            <person name="Grigoriev I.V."/>
            <person name="Miller A.N."/>
            <person name="O'Donnell K."/>
            <person name="Stajich J.E."/>
            <person name="Bonito G."/>
        </authorList>
    </citation>
    <scope>NUCLEOTIDE SEQUENCE</scope>
    <source>
        <strain evidence="2">NVP60</strain>
    </source>
</reference>
<feature type="compositionally biased region" description="Basic and acidic residues" evidence="1">
    <location>
        <begin position="283"/>
        <end position="293"/>
    </location>
</feature>
<evidence type="ECO:0000313" key="3">
    <source>
        <dbReference type="Proteomes" id="UP000823405"/>
    </source>
</evidence>
<dbReference type="Pfam" id="PF10294">
    <property type="entry name" value="Methyltransf_16"/>
    <property type="match status" value="2"/>
</dbReference>
<dbReference type="PANTHER" id="PTHR14614:SF109">
    <property type="entry name" value="RIBOSOMAL LYSINE N-METHYLTRANSFERASE 5"/>
    <property type="match status" value="1"/>
</dbReference>
<evidence type="ECO:0000256" key="1">
    <source>
        <dbReference type="SAM" id="MobiDB-lite"/>
    </source>
</evidence>
<dbReference type="GO" id="GO:0032991">
    <property type="term" value="C:protein-containing complex"/>
    <property type="evidence" value="ECO:0007669"/>
    <property type="project" value="TreeGrafter"/>
</dbReference>
<dbReference type="Proteomes" id="UP000823405">
    <property type="component" value="Unassembled WGS sequence"/>
</dbReference>
<dbReference type="AlphaFoldDB" id="A0A9P6R719"/>
<feature type="compositionally biased region" description="Polar residues" evidence="1">
    <location>
        <begin position="125"/>
        <end position="143"/>
    </location>
</feature>
<feature type="compositionally biased region" description="Low complexity" evidence="1">
    <location>
        <begin position="385"/>
        <end position="404"/>
    </location>
</feature>
<evidence type="ECO:0000313" key="2">
    <source>
        <dbReference type="EMBL" id="KAG0312608.1"/>
    </source>
</evidence>
<gene>
    <name evidence="2" type="ORF">BGZ97_011004</name>
</gene>
<feature type="region of interest" description="Disordered" evidence="1">
    <location>
        <begin position="266"/>
        <end position="326"/>
    </location>
</feature>
<name>A0A9P6R719_9FUNG</name>
<dbReference type="Gene3D" id="3.80.10.10">
    <property type="entry name" value="Ribonuclease Inhibitor"/>
    <property type="match status" value="1"/>
</dbReference>
<feature type="compositionally biased region" description="Low complexity" evidence="1">
    <location>
        <begin position="63"/>
        <end position="85"/>
    </location>
</feature>
<dbReference type="EMBL" id="JAAAIN010000598">
    <property type="protein sequence ID" value="KAG0312608.1"/>
    <property type="molecule type" value="Genomic_DNA"/>
</dbReference>
<feature type="compositionally biased region" description="Basic and acidic residues" evidence="1">
    <location>
        <begin position="315"/>
        <end position="325"/>
    </location>
</feature>
<dbReference type="InterPro" id="IPR032675">
    <property type="entry name" value="LRR_dom_sf"/>
</dbReference>
<keyword evidence="3" id="KW-1185">Reference proteome</keyword>
<feature type="compositionally biased region" description="Acidic residues" evidence="1">
    <location>
        <begin position="294"/>
        <end position="314"/>
    </location>
</feature>
<organism evidence="2 3">
    <name type="scientific">Linnemannia gamsii</name>
    <dbReference type="NCBI Taxonomy" id="64522"/>
    <lineage>
        <taxon>Eukaryota</taxon>
        <taxon>Fungi</taxon>
        <taxon>Fungi incertae sedis</taxon>
        <taxon>Mucoromycota</taxon>
        <taxon>Mortierellomycotina</taxon>
        <taxon>Mortierellomycetes</taxon>
        <taxon>Mortierellales</taxon>
        <taxon>Mortierellaceae</taxon>
        <taxon>Linnemannia</taxon>
    </lineage>
</organism>
<feature type="region of interest" description="Disordered" evidence="1">
    <location>
        <begin position="55"/>
        <end position="182"/>
    </location>
</feature>
<accession>A0A9P6R719</accession>
<feature type="region of interest" description="Disordered" evidence="1">
    <location>
        <begin position="385"/>
        <end position="419"/>
    </location>
</feature>
<comment type="caution">
    <text evidence="2">The sequence shown here is derived from an EMBL/GenBank/DDBJ whole genome shotgun (WGS) entry which is preliminary data.</text>
</comment>
<protein>
    <submittedName>
        <fullName evidence="2">Uncharacterized protein</fullName>
    </submittedName>
</protein>
<feature type="compositionally biased region" description="Polar residues" evidence="1">
    <location>
        <begin position="104"/>
        <end position="113"/>
    </location>
</feature>
<dbReference type="OrthoDB" id="443981at2759"/>
<dbReference type="InterPro" id="IPR029063">
    <property type="entry name" value="SAM-dependent_MTases_sf"/>
</dbReference>
<dbReference type="GO" id="GO:0005829">
    <property type="term" value="C:cytosol"/>
    <property type="evidence" value="ECO:0007669"/>
    <property type="project" value="TreeGrafter"/>
</dbReference>
<dbReference type="InterPro" id="IPR019410">
    <property type="entry name" value="Methyltransf_16"/>
</dbReference>
<sequence length="1117" mass="124484">MAASFFLSIPDATLVKDPYEEVFSLFTTETTDAPWAHNRSVSQQCARLEVELDFTPAPSPTVSQPGSRPGSRGAGSYFPPLSVAGSGLGGEAGSASGSPLLNGSRETFSSSPGPLSVDEDGGSPGTNLVVAQTNGGRENSSGSLPKVKSPAARAILNSRKANRGGAGGSSSPRSATPQPTKKPVVIHQSLSTLSQPGQTGTVVWDSSILMSKFLLSIKGLSTRCYRTEEGRRLRKEVRENRRRREKERREREQVRMLEERADRLAITANGELVDSEDGGPIGEEPHDAHHQDDGDGDDDDEDDLDIDEEDGDDANGDREEEDKLVFDPAETTILELGSGCGLLGIVMAELCQGLLLTDQKPVLPLLVKNLRKNLDKKYFDQDILSGSSSNGTTTSTSSSSVAAAARRKKDRSSASTTTTIMGATDVRPCHIQVQELVWGQDLDRDLKRGMGVDFVVATDVVYNESIVPKLVQTLQELCEIREGVREEVRQGRGEHFDQLQEQASSRAGQRMRKMERTVVLLAQELRTDFVHLAFLEGLEQAGFRMVRIPREMMDNDYQSGINNMQQQRDAMDLPEIRASIGPHLNLASLYSCVLVSKDWHASFTPFFWKTFYFGPHKGDLSLNPPSQTTIRKYAFYIQHLIVRRLTLSTFQLAIFKDTPLTQLKGLYLCEAMGDSRCITGLGWLFLQNPGLRTVDYDGGHSKIGGGGNSDLHYYSDGHDGFSSRRGQRRENKWQERDFEVLLSRCPELIDLTTRFVEYDKTYGELLRRLCESRLRRMSFYISKFKYDLDDVNAIKMPHLQELSIRNIGSDRGGGAGSTYPGLETILGCPELKVLRWFAANANPTMARFRQILEACPRLEAIELQHMVVPDDVVAGVLEAMQALATEVIVPERKEPFSNGGNWPSALGFKVKAFEALERRHFATLVVLDMGKQSKEVTSSMILRILSTCTRLREITACQLMAKDIRDGPGVWACRRLEVFRVKIRGFRDPLMDRIRMAVFRRFATLPLLRVMHIGGVDQKEEGVVLRLECGLGQLAGLEDLESVSVFPGCAQKMKRDDVEWVKAHWRRLKVLEGNLHPMEEVSEAIREVLTARGNKRKEAAAEKKFEQFAFYSAHHRF</sequence>
<dbReference type="Gene3D" id="3.40.50.150">
    <property type="entry name" value="Vaccinia Virus protein VP39"/>
    <property type="match status" value="1"/>
</dbReference>